<organism evidence="2 3">
    <name type="scientific">Granulicella mallensis</name>
    <dbReference type="NCBI Taxonomy" id="940614"/>
    <lineage>
        <taxon>Bacteria</taxon>
        <taxon>Pseudomonadati</taxon>
        <taxon>Acidobacteriota</taxon>
        <taxon>Terriglobia</taxon>
        <taxon>Terriglobales</taxon>
        <taxon>Acidobacteriaceae</taxon>
        <taxon>Granulicella</taxon>
    </lineage>
</organism>
<dbReference type="EMBL" id="JACHIO010000005">
    <property type="protein sequence ID" value="MBB5063244.1"/>
    <property type="molecule type" value="Genomic_DNA"/>
</dbReference>
<accession>A0A7W8E955</accession>
<sequence length="220" mass="24165">MEPSPPSPSVTPKSPGIIVSAEFLRFFIVIFILGSLFLGVPYGLRLYRNSWAAPGLHPDTALTGEWVGILKPPSRPAPPDLSPNPFVAESDRQEAIRELRQQKQDDFDNVRAIFVRTSLDPFHIASASLRGSVTMCGRDGKLINYAFTTNRVSNAGMSLILYNDTQSQFGNLDATLHEGVLAADYHGFEPYLLGDLRRGSRQDFEQACASLTASARQPAQ</sequence>
<keyword evidence="1" id="KW-0472">Membrane</keyword>
<keyword evidence="1" id="KW-0812">Transmembrane</keyword>
<feature type="transmembrane region" description="Helical" evidence="1">
    <location>
        <begin position="23"/>
        <end position="44"/>
    </location>
</feature>
<dbReference type="Proteomes" id="UP000584867">
    <property type="component" value="Unassembled WGS sequence"/>
</dbReference>
<proteinExistence type="predicted"/>
<evidence type="ECO:0000313" key="2">
    <source>
        <dbReference type="EMBL" id="MBB5063244.1"/>
    </source>
</evidence>
<name>A0A7W8E955_9BACT</name>
<keyword evidence="1" id="KW-1133">Transmembrane helix</keyword>
<reference evidence="2 3" key="1">
    <citation type="submission" date="2020-08" db="EMBL/GenBank/DDBJ databases">
        <title>Genomic Encyclopedia of Type Strains, Phase IV (KMG-V): Genome sequencing to study the core and pangenomes of soil and plant-associated prokaryotes.</title>
        <authorList>
            <person name="Whitman W."/>
        </authorList>
    </citation>
    <scope>NUCLEOTIDE SEQUENCE [LARGE SCALE GENOMIC DNA]</scope>
    <source>
        <strain evidence="2 3">X5P3</strain>
    </source>
</reference>
<evidence type="ECO:0000313" key="3">
    <source>
        <dbReference type="Proteomes" id="UP000584867"/>
    </source>
</evidence>
<gene>
    <name evidence="2" type="ORF">HDF15_001584</name>
</gene>
<evidence type="ECO:0000256" key="1">
    <source>
        <dbReference type="SAM" id="Phobius"/>
    </source>
</evidence>
<dbReference type="RefSeq" id="WP_184254239.1">
    <property type="nucleotide sequence ID" value="NZ_JACHIO010000005.1"/>
</dbReference>
<protein>
    <submittedName>
        <fullName evidence="2">Uncharacterized protein</fullName>
    </submittedName>
</protein>
<dbReference type="AlphaFoldDB" id="A0A7W8E955"/>
<comment type="caution">
    <text evidence="2">The sequence shown here is derived from an EMBL/GenBank/DDBJ whole genome shotgun (WGS) entry which is preliminary data.</text>
</comment>